<organism evidence="1">
    <name type="scientific">marine sediment metagenome</name>
    <dbReference type="NCBI Taxonomy" id="412755"/>
    <lineage>
        <taxon>unclassified sequences</taxon>
        <taxon>metagenomes</taxon>
        <taxon>ecological metagenomes</taxon>
    </lineage>
</organism>
<proteinExistence type="predicted"/>
<protein>
    <submittedName>
        <fullName evidence="1">Uncharacterized protein</fullName>
    </submittedName>
</protein>
<feature type="non-terminal residue" evidence="1">
    <location>
        <position position="1"/>
    </location>
</feature>
<comment type="caution">
    <text evidence="1">The sequence shown here is derived from an EMBL/GenBank/DDBJ whole genome shotgun (WGS) entry which is preliminary data.</text>
</comment>
<sequence length="234" mass="24823">YDATGSVEIFQAQGNIVDGVFVPIIIGPDDSTLTRFQYDPVAKTIKPVANTGGRVVVDFNQAANSPACRNIDRSAAPLLGVMSWSFADTTGKITEQSDWCLEPLTTLAQNASPDHGGLYYGGSGDTGWGISVLDINRGAAGEQLWIDFYYPDANGKPIWAVANAQPYVNGQTIPLIQNAAGYCRTCKPVAQNQVQVGTITLNFGTPTTATIVANYTGGSFMRTNVPLVNLGVAQ</sequence>
<dbReference type="EMBL" id="BARU01011069">
    <property type="protein sequence ID" value="GAH40793.1"/>
    <property type="molecule type" value="Genomic_DNA"/>
</dbReference>
<accession>X1H650</accession>
<dbReference type="AlphaFoldDB" id="X1H650"/>
<name>X1H650_9ZZZZ</name>
<evidence type="ECO:0000313" key="1">
    <source>
        <dbReference type="EMBL" id="GAH40793.1"/>
    </source>
</evidence>
<reference evidence="1" key="1">
    <citation type="journal article" date="2014" name="Front. Microbiol.">
        <title>High frequency of phylogenetically diverse reductive dehalogenase-homologous genes in deep subseafloor sedimentary metagenomes.</title>
        <authorList>
            <person name="Kawai M."/>
            <person name="Futagami T."/>
            <person name="Toyoda A."/>
            <person name="Takaki Y."/>
            <person name="Nishi S."/>
            <person name="Hori S."/>
            <person name="Arai W."/>
            <person name="Tsubouchi T."/>
            <person name="Morono Y."/>
            <person name="Uchiyama I."/>
            <person name="Ito T."/>
            <person name="Fujiyama A."/>
            <person name="Inagaki F."/>
            <person name="Takami H."/>
        </authorList>
    </citation>
    <scope>NUCLEOTIDE SEQUENCE</scope>
    <source>
        <strain evidence="1">Expedition CK06-06</strain>
    </source>
</reference>
<gene>
    <name evidence="1" type="ORF">S03H2_20893</name>
</gene>